<dbReference type="CDD" id="cd00093">
    <property type="entry name" value="HTH_XRE"/>
    <property type="match status" value="1"/>
</dbReference>
<dbReference type="InterPro" id="IPR010982">
    <property type="entry name" value="Lambda_DNA-bd_dom_sf"/>
</dbReference>
<dbReference type="RefSeq" id="WP_377819864.1">
    <property type="nucleotide sequence ID" value="NZ_JAGSYH010000001.1"/>
</dbReference>
<dbReference type="Gene3D" id="1.10.260.40">
    <property type="entry name" value="lambda repressor-like DNA-binding domains"/>
    <property type="match status" value="1"/>
</dbReference>
<accession>A0ABW1EL76</accession>
<dbReference type="EMBL" id="JBHSPH010000010">
    <property type="protein sequence ID" value="MFC5864995.1"/>
    <property type="molecule type" value="Genomic_DNA"/>
</dbReference>
<gene>
    <name evidence="2" type="ORF">ACFPT7_21990</name>
</gene>
<proteinExistence type="predicted"/>
<feature type="domain" description="HTH cro/C1-type" evidence="1">
    <location>
        <begin position="9"/>
        <end position="41"/>
    </location>
</feature>
<name>A0ABW1EL76_9BACT</name>
<evidence type="ECO:0000259" key="1">
    <source>
        <dbReference type="PROSITE" id="PS50943"/>
    </source>
</evidence>
<dbReference type="SUPFAM" id="SSF47413">
    <property type="entry name" value="lambda repressor-like DNA-binding domains"/>
    <property type="match status" value="1"/>
</dbReference>
<dbReference type="PROSITE" id="PS50943">
    <property type="entry name" value="HTH_CROC1"/>
    <property type="match status" value="1"/>
</dbReference>
<dbReference type="InterPro" id="IPR001387">
    <property type="entry name" value="Cro/C1-type_HTH"/>
</dbReference>
<protein>
    <submittedName>
        <fullName evidence="2">Helix-turn-helix domain-containing protein</fullName>
    </submittedName>
</protein>
<comment type="caution">
    <text evidence="2">The sequence shown here is derived from an EMBL/GenBank/DDBJ whole genome shotgun (WGS) entry which is preliminary data.</text>
</comment>
<evidence type="ECO:0000313" key="3">
    <source>
        <dbReference type="Proteomes" id="UP001596091"/>
    </source>
</evidence>
<reference evidence="3" key="1">
    <citation type="journal article" date="2019" name="Int. J. Syst. Evol. Microbiol.">
        <title>The Global Catalogue of Microorganisms (GCM) 10K type strain sequencing project: providing services to taxonomists for standard genome sequencing and annotation.</title>
        <authorList>
            <consortium name="The Broad Institute Genomics Platform"/>
            <consortium name="The Broad Institute Genome Sequencing Center for Infectious Disease"/>
            <person name="Wu L."/>
            <person name="Ma J."/>
        </authorList>
    </citation>
    <scope>NUCLEOTIDE SEQUENCE [LARGE SCALE GENOMIC DNA]</scope>
    <source>
        <strain evidence="3">JCM 4087</strain>
    </source>
</reference>
<evidence type="ECO:0000313" key="2">
    <source>
        <dbReference type="EMBL" id="MFC5864995.1"/>
    </source>
</evidence>
<keyword evidence="3" id="KW-1185">Reference proteome</keyword>
<organism evidence="2 3">
    <name type="scientific">Acidicapsa dinghuensis</name>
    <dbReference type="NCBI Taxonomy" id="2218256"/>
    <lineage>
        <taxon>Bacteria</taxon>
        <taxon>Pseudomonadati</taxon>
        <taxon>Acidobacteriota</taxon>
        <taxon>Terriglobia</taxon>
        <taxon>Terriglobales</taxon>
        <taxon>Acidobacteriaceae</taxon>
        <taxon>Acidicapsa</taxon>
    </lineage>
</organism>
<sequence>MPWTGNAPKARREEANLTQQEAALRLGLTQAYLSMLERGRRPGDYGTCCRGSECILAAAQRPPA</sequence>
<dbReference type="Proteomes" id="UP001596091">
    <property type="component" value="Unassembled WGS sequence"/>
</dbReference>
<dbReference type="Pfam" id="PF01381">
    <property type="entry name" value="HTH_3"/>
    <property type="match status" value="1"/>
</dbReference>